<evidence type="ECO:0000313" key="1">
    <source>
        <dbReference type="EMBL" id="KAJ8432256.1"/>
    </source>
</evidence>
<dbReference type="AlphaFoldDB" id="A0A9Q1Q8M5"/>
<dbReference type="EMBL" id="JAKOGI010000621">
    <property type="protein sequence ID" value="KAJ8432256.1"/>
    <property type="molecule type" value="Genomic_DNA"/>
</dbReference>
<sequence length="220" mass="24122">MSGLLFPCTTGGVVWELIGMTEDVEGMGKYNWPTTIWSFLVEAIEEMKCGSMSIQICMLMQMRNACHRLQVNLYVGRNYDGTMLISLVKDNQVNYIVSLFVVTDVLCLVRVVVFDCADGPLAGSSGYGERRADRHPKLGRVAATGKGGTAPEERGLCCHEEEAGVHDDITYGYRGEAAEVEKGLLLSPTWEGSRDGPTQVAHQMSVVTRVTLDALRGRVL</sequence>
<accession>A0A9Q1Q8M5</accession>
<organism evidence="1 2">
    <name type="scientific">Carnegiea gigantea</name>
    <dbReference type="NCBI Taxonomy" id="171969"/>
    <lineage>
        <taxon>Eukaryota</taxon>
        <taxon>Viridiplantae</taxon>
        <taxon>Streptophyta</taxon>
        <taxon>Embryophyta</taxon>
        <taxon>Tracheophyta</taxon>
        <taxon>Spermatophyta</taxon>
        <taxon>Magnoliopsida</taxon>
        <taxon>eudicotyledons</taxon>
        <taxon>Gunneridae</taxon>
        <taxon>Pentapetalae</taxon>
        <taxon>Caryophyllales</taxon>
        <taxon>Cactineae</taxon>
        <taxon>Cactaceae</taxon>
        <taxon>Cactoideae</taxon>
        <taxon>Echinocereeae</taxon>
        <taxon>Carnegiea</taxon>
    </lineage>
</organism>
<protein>
    <submittedName>
        <fullName evidence="1">Uncharacterized protein</fullName>
    </submittedName>
</protein>
<proteinExistence type="predicted"/>
<evidence type="ECO:0000313" key="2">
    <source>
        <dbReference type="Proteomes" id="UP001153076"/>
    </source>
</evidence>
<comment type="caution">
    <text evidence="1">The sequence shown here is derived from an EMBL/GenBank/DDBJ whole genome shotgun (WGS) entry which is preliminary data.</text>
</comment>
<gene>
    <name evidence="1" type="ORF">Cgig2_013909</name>
</gene>
<name>A0A9Q1Q8M5_9CARY</name>
<keyword evidence="2" id="KW-1185">Reference proteome</keyword>
<reference evidence="1" key="1">
    <citation type="submission" date="2022-04" db="EMBL/GenBank/DDBJ databases">
        <title>Carnegiea gigantea Genome sequencing and assembly v2.</title>
        <authorList>
            <person name="Copetti D."/>
            <person name="Sanderson M.J."/>
            <person name="Burquez A."/>
            <person name="Wojciechowski M.F."/>
        </authorList>
    </citation>
    <scope>NUCLEOTIDE SEQUENCE</scope>
    <source>
        <strain evidence="1">SGP5-SGP5p</strain>
        <tissue evidence="1">Aerial part</tissue>
    </source>
</reference>
<dbReference type="Proteomes" id="UP001153076">
    <property type="component" value="Unassembled WGS sequence"/>
</dbReference>